<organism evidence="3 4">
    <name type="scientific">Roseibium polysiphoniae</name>
    <dbReference type="NCBI Taxonomy" id="2571221"/>
    <lineage>
        <taxon>Bacteria</taxon>
        <taxon>Pseudomonadati</taxon>
        <taxon>Pseudomonadota</taxon>
        <taxon>Alphaproteobacteria</taxon>
        <taxon>Hyphomicrobiales</taxon>
        <taxon>Stappiaceae</taxon>
        <taxon>Roseibium</taxon>
    </lineage>
</organism>
<dbReference type="EMBL" id="QTKU01000002">
    <property type="protein sequence ID" value="MBS8261026.1"/>
    <property type="molecule type" value="Genomic_DNA"/>
</dbReference>
<keyword evidence="2" id="KW-0732">Signal</keyword>
<reference evidence="3" key="2">
    <citation type="journal article" date="2021" name="Microorganisms">
        <title>Bacterial Dimethylsulfoniopropionate Biosynthesis in the East China Sea.</title>
        <authorList>
            <person name="Liu J."/>
            <person name="Zhang Y."/>
            <person name="Liu J."/>
            <person name="Zhong H."/>
            <person name="Williams B.T."/>
            <person name="Zheng Y."/>
            <person name="Curson A.R.J."/>
            <person name="Sun C."/>
            <person name="Sun H."/>
            <person name="Song D."/>
            <person name="Wagner Mackenzie B."/>
            <person name="Bermejo Martinez A."/>
            <person name="Todd J.D."/>
            <person name="Zhang X.H."/>
        </authorList>
    </citation>
    <scope>NUCLEOTIDE SEQUENCE</scope>
    <source>
        <strain evidence="3">AESS21</strain>
    </source>
</reference>
<evidence type="ECO:0000313" key="3">
    <source>
        <dbReference type="EMBL" id="MBS8261026.1"/>
    </source>
</evidence>
<protein>
    <recommendedName>
        <fullName evidence="5">Outer membrane beta-barrel protein</fullName>
    </recommendedName>
</protein>
<evidence type="ECO:0000256" key="2">
    <source>
        <dbReference type="SAM" id="SignalP"/>
    </source>
</evidence>
<comment type="caution">
    <text evidence="3">The sequence shown here is derived from an EMBL/GenBank/DDBJ whole genome shotgun (WGS) entry which is preliminary data.</text>
</comment>
<evidence type="ECO:0008006" key="5">
    <source>
        <dbReference type="Google" id="ProtNLM"/>
    </source>
</evidence>
<dbReference type="InterPro" id="IPR011250">
    <property type="entry name" value="OMP/PagP_B-barrel"/>
</dbReference>
<feature type="chain" id="PRO_5037280717" description="Outer membrane beta-barrel protein" evidence="2">
    <location>
        <begin position="22"/>
        <end position="487"/>
    </location>
</feature>
<evidence type="ECO:0000313" key="4">
    <source>
        <dbReference type="Proteomes" id="UP000705379"/>
    </source>
</evidence>
<dbReference type="InterPro" id="IPR018759">
    <property type="entry name" value="BBP2_2"/>
</dbReference>
<dbReference type="AlphaFoldDB" id="A0A944CCU9"/>
<gene>
    <name evidence="3" type="ORF">DYI23_12420</name>
</gene>
<sequence>MRRLPLIFVSLLMISSSLTNAQDLGADLRGGLSTDDSGNSDDQDDVDEAATDASDPGVFALRGSSNDATAEDGSTGLSGAGRVSPARPFADRLAAVSRLQSAGGPSPIDSVFGGDTSFDQAEGIRLGTFTILPEVTITGGWTDNTSQTASGSSGKQYTIAPNITASSGWSRHQLDLALRGSYISYPDASDDDDPNLTASAALRLDLNSRTTVNGTASYTYSREDASSAESSGDSDDIHQLSAGLGVTRDAGLLAVTLRGALDRNVYTADDDGSTSSGRDNSLYSANLRLDANTGASLSPFVEGSLLVRRYDRSCSDSICEKRDANGYQLRGGVNIASGPKLSGEIGAGWRIEDLDDARLDNLSGVVVDASLVWSPTRLTTVTGGLGTSFEATDIDGASGSIIYSGDLRVAHEFSDRIVGEAGAGYNYRTYQGASIEEQTFTGLVGMTFALTQNIALRTEYNYQKFTSSSEGSDYDQNTIQAGVRFRH</sequence>
<dbReference type="SUPFAM" id="SSF56925">
    <property type="entry name" value="OMPA-like"/>
    <property type="match status" value="2"/>
</dbReference>
<feature type="signal peptide" evidence="2">
    <location>
        <begin position="1"/>
        <end position="21"/>
    </location>
</feature>
<proteinExistence type="predicted"/>
<feature type="compositionally biased region" description="Acidic residues" evidence="1">
    <location>
        <begin position="38"/>
        <end position="50"/>
    </location>
</feature>
<dbReference type="Proteomes" id="UP000705379">
    <property type="component" value="Unassembled WGS sequence"/>
</dbReference>
<dbReference type="Pfam" id="PF10082">
    <property type="entry name" value="BBP2_2"/>
    <property type="match status" value="1"/>
</dbReference>
<feature type="region of interest" description="Disordered" evidence="1">
    <location>
        <begin position="29"/>
        <end position="84"/>
    </location>
</feature>
<reference evidence="3" key="1">
    <citation type="submission" date="2018-08" db="EMBL/GenBank/DDBJ databases">
        <authorList>
            <person name="Jin W."/>
            <person name="Wang H."/>
            <person name="Yang Y."/>
            <person name="Li M."/>
            <person name="Liu J."/>
        </authorList>
    </citation>
    <scope>NUCLEOTIDE SEQUENCE</scope>
    <source>
        <strain evidence="3">AESS21</strain>
    </source>
</reference>
<evidence type="ECO:0000256" key="1">
    <source>
        <dbReference type="SAM" id="MobiDB-lite"/>
    </source>
</evidence>
<accession>A0A944CCU9</accession>
<name>A0A944CCU9_9HYPH</name>